<gene>
    <name evidence="2" type="ORF">BaRGS_00021661</name>
</gene>
<organism evidence="2 3">
    <name type="scientific">Batillaria attramentaria</name>
    <dbReference type="NCBI Taxonomy" id="370345"/>
    <lineage>
        <taxon>Eukaryota</taxon>
        <taxon>Metazoa</taxon>
        <taxon>Spiralia</taxon>
        <taxon>Lophotrochozoa</taxon>
        <taxon>Mollusca</taxon>
        <taxon>Gastropoda</taxon>
        <taxon>Caenogastropoda</taxon>
        <taxon>Sorbeoconcha</taxon>
        <taxon>Cerithioidea</taxon>
        <taxon>Batillariidae</taxon>
        <taxon>Batillaria</taxon>
    </lineage>
</organism>
<sequence>MPVVIHQVPLEAVAFLGAVGVFLVLLLIFALYLNKALCFTNCGGFPCIDRPPKKDSNALDIGILPTLSLVTSVGTDADHDSRGCPRKKLQGRASRAFVILRRLACCPDPEGVPDKHCDWLTAHKGRQLRQ</sequence>
<keyword evidence="1" id="KW-0812">Transmembrane</keyword>
<evidence type="ECO:0000256" key="1">
    <source>
        <dbReference type="SAM" id="Phobius"/>
    </source>
</evidence>
<keyword evidence="3" id="KW-1185">Reference proteome</keyword>
<feature type="transmembrane region" description="Helical" evidence="1">
    <location>
        <begin position="12"/>
        <end position="33"/>
    </location>
</feature>
<protein>
    <submittedName>
        <fullName evidence="2">Uncharacterized protein</fullName>
    </submittedName>
</protein>
<evidence type="ECO:0000313" key="2">
    <source>
        <dbReference type="EMBL" id="KAK7487166.1"/>
    </source>
</evidence>
<dbReference type="AlphaFoldDB" id="A0ABD0KIV9"/>
<keyword evidence="1" id="KW-1133">Transmembrane helix</keyword>
<evidence type="ECO:0000313" key="3">
    <source>
        <dbReference type="Proteomes" id="UP001519460"/>
    </source>
</evidence>
<dbReference type="Proteomes" id="UP001519460">
    <property type="component" value="Unassembled WGS sequence"/>
</dbReference>
<comment type="caution">
    <text evidence="2">The sequence shown here is derived from an EMBL/GenBank/DDBJ whole genome shotgun (WGS) entry which is preliminary data.</text>
</comment>
<dbReference type="EMBL" id="JACVVK020000169">
    <property type="protein sequence ID" value="KAK7487166.1"/>
    <property type="molecule type" value="Genomic_DNA"/>
</dbReference>
<keyword evidence="1" id="KW-0472">Membrane</keyword>
<name>A0ABD0KIV9_9CAEN</name>
<accession>A0ABD0KIV9</accession>
<proteinExistence type="predicted"/>
<reference evidence="2 3" key="1">
    <citation type="journal article" date="2023" name="Sci. Data">
        <title>Genome assembly of the Korean intertidal mud-creeper Batillaria attramentaria.</title>
        <authorList>
            <person name="Patra A.K."/>
            <person name="Ho P.T."/>
            <person name="Jun S."/>
            <person name="Lee S.J."/>
            <person name="Kim Y."/>
            <person name="Won Y.J."/>
        </authorList>
    </citation>
    <scope>NUCLEOTIDE SEQUENCE [LARGE SCALE GENOMIC DNA]</scope>
    <source>
        <strain evidence="2">Wonlab-2016</strain>
    </source>
</reference>